<dbReference type="OrthoDB" id="1424219at2759"/>
<evidence type="ECO:0000256" key="1">
    <source>
        <dbReference type="ARBA" id="ARBA00023012"/>
    </source>
</evidence>
<dbReference type="PANTHER" id="PTHR43874">
    <property type="entry name" value="TWO-COMPONENT RESPONSE REGULATOR"/>
    <property type="match status" value="1"/>
</dbReference>
<comment type="caution">
    <text evidence="4">Lacks conserved residue(s) required for the propagation of feature annotation.</text>
</comment>
<evidence type="ECO:0000313" key="8">
    <source>
        <dbReference type="RefSeq" id="XP_014505888.1"/>
    </source>
</evidence>
<dbReference type="Proteomes" id="UP000087766">
    <property type="component" value="Chromosome 7"/>
</dbReference>
<evidence type="ECO:0000256" key="3">
    <source>
        <dbReference type="ARBA" id="ARBA00023163"/>
    </source>
</evidence>
<sequence>MTGSSSSSNEIPEFPPNFNILAIDTDHKVLEFIEKSCNENSHKATKCSESSSAVDLLLKKEIDFHLIIMELHMPKMDGFGFLRFLNKEVIDVPFIMMSEDNSDLSQQKALTLGACNYWVKPFLQYTYLFERKRLCSPMMRHHVHFRRIRKNIDSLEDDEISETSYSSDGEAEANDDSPHKKE</sequence>
<dbReference type="InterPro" id="IPR001789">
    <property type="entry name" value="Sig_transdc_resp-reg_receiver"/>
</dbReference>
<dbReference type="InterPro" id="IPR011006">
    <property type="entry name" value="CheY-like_superfamily"/>
</dbReference>
<keyword evidence="7" id="KW-1185">Reference proteome</keyword>
<evidence type="ECO:0000256" key="4">
    <source>
        <dbReference type="PROSITE-ProRule" id="PRU00169"/>
    </source>
</evidence>
<dbReference type="RefSeq" id="XP_014505888.1">
    <property type="nucleotide sequence ID" value="XM_014650402.2"/>
</dbReference>
<dbReference type="Pfam" id="PF00072">
    <property type="entry name" value="Response_reg"/>
    <property type="match status" value="1"/>
</dbReference>
<keyword evidence="1" id="KW-0902">Two-component regulatory system</keyword>
<dbReference type="SMART" id="SM00448">
    <property type="entry name" value="REC"/>
    <property type="match status" value="1"/>
</dbReference>
<evidence type="ECO:0000256" key="5">
    <source>
        <dbReference type="SAM" id="MobiDB-lite"/>
    </source>
</evidence>
<accession>A0A1S3UIM7</accession>
<dbReference type="GO" id="GO:0009736">
    <property type="term" value="P:cytokinin-activated signaling pathway"/>
    <property type="evidence" value="ECO:0007669"/>
    <property type="project" value="InterPro"/>
</dbReference>
<dbReference type="InterPro" id="IPR045279">
    <property type="entry name" value="ARR-like"/>
</dbReference>
<reference evidence="8" key="2">
    <citation type="submission" date="2025-08" db="UniProtKB">
        <authorList>
            <consortium name="RefSeq"/>
        </authorList>
    </citation>
    <scope>IDENTIFICATION</scope>
    <source>
        <tissue evidence="8">Leaf</tissue>
    </source>
</reference>
<keyword evidence="3" id="KW-0804">Transcription</keyword>
<dbReference type="GeneID" id="106765699"/>
<dbReference type="AlphaFoldDB" id="A0A1S3UIM7"/>
<evidence type="ECO:0000259" key="6">
    <source>
        <dbReference type="PROSITE" id="PS50110"/>
    </source>
</evidence>
<reference evidence="7" key="1">
    <citation type="journal article" date="2014" name="Nat. Commun.">
        <title>Genome sequence of mungbean and insights into evolution within Vigna species.</title>
        <authorList>
            <person name="Kang Y.J."/>
            <person name="Kim S.K."/>
            <person name="Kim M.Y."/>
            <person name="Lestari P."/>
            <person name="Kim K.H."/>
            <person name="Ha B.K."/>
            <person name="Jun T.H."/>
            <person name="Hwang W.J."/>
            <person name="Lee T."/>
            <person name="Lee J."/>
            <person name="Shim S."/>
            <person name="Yoon M.Y."/>
            <person name="Jang Y.E."/>
            <person name="Han K.S."/>
            <person name="Taeprayoon P."/>
            <person name="Yoon N."/>
            <person name="Somta P."/>
            <person name="Tanya P."/>
            <person name="Kim K.S."/>
            <person name="Gwag J.G."/>
            <person name="Moon J.K."/>
            <person name="Lee Y.H."/>
            <person name="Park B.S."/>
            <person name="Bombarely A."/>
            <person name="Doyle J.J."/>
            <person name="Jackson S.A."/>
            <person name="Schafleitner R."/>
            <person name="Srinives P."/>
            <person name="Varshney R.K."/>
            <person name="Lee S.H."/>
        </authorList>
    </citation>
    <scope>NUCLEOTIDE SEQUENCE [LARGE SCALE GENOMIC DNA]</scope>
    <source>
        <strain evidence="7">cv. VC1973A</strain>
    </source>
</reference>
<organism evidence="7 8">
    <name type="scientific">Vigna radiata var. radiata</name>
    <name type="common">Mung bean</name>
    <name type="synonym">Phaseolus aureus</name>
    <dbReference type="NCBI Taxonomy" id="3916"/>
    <lineage>
        <taxon>Eukaryota</taxon>
        <taxon>Viridiplantae</taxon>
        <taxon>Streptophyta</taxon>
        <taxon>Embryophyta</taxon>
        <taxon>Tracheophyta</taxon>
        <taxon>Spermatophyta</taxon>
        <taxon>Magnoliopsida</taxon>
        <taxon>eudicotyledons</taxon>
        <taxon>Gunneridae</taxon>
        <taxon>Pentapetalae</taxon>
        <taxon>rosids</taxon>
        <taxon>fabids</taxon>
        <taxon>Fabales</taxon>
        <taxon>Fabaceae</taxon>
        <taxon>Papilionoideae</taxon>
        <taxon>50 kb inversion clade</taxon>
        <taxon>NPAAA clade</taxon>
        <taxon>indigoferoid/millettioid clade</taxon>
        <taxon>Phaseoleae</taxon>
        <taxon>Vigna</taxon>
    </lineage>
</organism>
<dbReference type="Gene3D" id="3.40.50.2300">
    <property type="match status" value="1"/>
</dbReference>
<dbReference type="GO" id="GO:0000160">
    <property type="term" value="P:phosphorelay signal transduction system"/>
    <property type="evidence" value="ECO:0007669"/>
    <property type="project" value="UniProtKB-KW"/>
</dbReference>
<name>A0A1S3UIM7_VIGRR</name>
<dbReference type="SUPFAM" id="SSF52172">
    <property type="entry name" value="CheY-like"/>
    <property type="match status" value="1"/>
</dbReference>
<protein>
    <submittedName>
        <fullName evidence="8">Two-component response regulator ARR2</fullName>
    </submittedName>
</protein>
<feature type="region of interest" description="Disordered" evidence="5">
    <location>
        <begin position="157"/>
        <end position="182"/>
    </location>
</feature>
<proteinExistence type="predicted"/>
<evidence type="ECO:0000313" key="7">
    <source>
        <dbReference type="Proteomes" id="UP000087766"/>
    </source>
</evidence>
<dbReference type="PANTHER" id="PTHR43874:SF206">
    <property type="entry name" value="RESPONSE REGULATOR RECEIVER DOMAIN PROTEIN"/>
    <property type="match status" value="1"/>
</dbReference>
<gene>
    <name evidence="8" type="primary">LOC106765699</name>
</gene>
<keyword evidence="2" id="KW-0805">Transcription regulation</keyword>
<evidence type="ECO:0000256" key="2">
    <source>
        <dbReference type="ARBA" id="ARBA00023015"/>
    </source>
</evidence>
<feature type="domain" description="Response regulatory" evidence="6">
    <location>
        <begin position="19"/>
        <end position="135"/>
    </location>
</feature>
<dbReference type="PROSITE" id="PS50110">
    <property type="entry name" value="RESPONSE_REGULATORY"/>
    <property type="match status" value="1"/>
</dbReference>
<dbReference type="KEGG" id="vra:106765699"/>